<protein>
    <recommendedName>
        <fullName evidence="8">MgtC/SapB/SrpB/YhiD N-terminal domain-containing protein</fullName>
    </recommendedName>
</protein>
<dbReference type="InterPro" id="IPR049177">
    <property type="entry name" value="MgtC_SapB_SrpB_YhiD_N"/>
</dbReference>
<accession>A0A1F6C1W8</accession>
<feature type="transmembrane region" description="Helical" evidence="7">
    <location>
        <begin position="99"/>
        <end position="116"/>
    </location>
</feature>
<evidence type="ECO:0000313" key="10">
    <source>
        <dbReference type="Proteomes" id="UP000176633"/>
    </source>
</evidence>
<evidence type="ECO:0000256" key="4">
    <source>
        <dbReference type="ARBA" id="ARBA00022692"/>
    </source>
</evidence>
<sequence length="156" mass="16872">MNLIFNPQNLEIFGQLLLAVTLGSLIGMERELRGRLAGVKTHALVCLGAGLFTVLSTIGFGEFVSGTGLDPSRVASQIVVGIGFLGAGLIVFQQSQIQGLTTAAGIWTTAAIGMAIGVKFYFVALFATFLVLLVYAVLYYFEIFIDRFRDKTRKLD</sequence>
<dbReference type="GO" id="GO:0005886">
    <property type="term" value="C:plasma membrane"/>
    <property type="evidence" value="ECO:0007669"/>
    <property type="project" value="UniProtKB-SubCell"/>
</dbReference>
<keyword evidence="4 7" id="KW-0812">Transmembrane</keyword>
<evidence type="ECO:0000256" key="6">
    <source>
        <dbReference type="ARBA" id="ARBA00023136"/>
    </source>
</evidence>
<comment type="similarity">
    <text evidence="2">Belongs to the MgtC/SapB family.</text>
</comment>
<dbReference type="InterPro" id="IPR003416">
    <property type="entry name" value="MgtC/SapB/SrpB/YhiD_fam"/>
</dbReference>
<evidence type="ECO:0000256" key="7">
    <source>
        <dbReference type="SAM" id="Phobius"/>
    </source>
</evidence>
<feature type="transmembrane region" description="Helical" evidence="7">
    <location>
        <begin position="12"/>
        <end position="29"/>
    </location>
</feature>
<keyword evidence="5 7" id="KW-1133">Transmembrane helix</keyword>
<evidence type="ECO:0000256" key="2">
    <source>
        <dbReference type="ARBA" id="ARBA00009298"/>
    </source>
</evidence>
<comment type="subcellular location">
    <subcellularLocation>
        <location evidence="1">Cell membrane</location>
        <topology evidence="1">Multi-pass membrane protein</topology>
    </subcellularLocation>
</comment>
<comment type="caution">
    <text evidence="9">The sequence shown here is derived from an EMBL/GenBank/DDBJ whole genome shotgun (WGS) entry which is preliminary data.</text>
</comment>
<feature type="transmembrane region" description="Helical" evidence="7">
    <location>
        <begin position="73"/>
        <end position="92"/>
    </location>
</feature>
<feature type="transmembrane region" description="Helical" evidence="7">
    <location>
        <begin position="41"/>
        <end position="61"/>
    </location>
</feature>
<dbReference type="PANTHER" id="PTHR33778:SF1">
    <property type="entry name" value="MAGNESIUM TRANSPORTER YHID-RELATED"/>
    <property type="match status" value="1"/>
</dbReference>
<evidence type="ECO:0000256" key="3">
    <source>
        <dbReference type="ARBA" id="ARBA00022475"/>
    </source>
</evidence>
<name>A0A1F6C1W8_9BACT</name>
<dbReference type="Pfam" id="PF02308">
    <property type="entry name" value="MgtC"/>
    <property type="match status" value="1"/>
</dbReference>
<evidence type="ECO:0000256" key="5">
    <source>
        <dbReference type="ARBA" id="ARBA00022989"/>
    </source>
</evidence>
<keyword evidence="3" id="KW-1003">Cell membrane</keyword>
<feature type="domain" description="MgtC/SapB/SrpB/YhiD N-terminal" evidence="8">
    <location>
        <begin position="16"/>
        <end position="141"/>
    </location>
</feature>
<gene>
    <name evidence="9" type="ORF">A3G50_02080</name>
</gene>
<evidence type="ECO:0000259" key="8">
    <source>
        <dbReference type="Pfam" id="PF02308"/>
    </source>
</evidence>
<dbReference type="EMBL" id="MFKM01000020">
    <property type="protein sequence ID" value="OGG43194.1"/>
    <property type="molecule type" value="Genomic_DNA"/>
</dbReference>
<dbReference type="Proteomes" id="UP000176633">
    <property type="component" value="Unassembled WGS sequence"/>
</dbReference>
<reference evidence="9 10" key="1">
    <citation type="journal article" date="2016" name="Nat. Commun.">
        <title>Thousands of microbial genomes shed light on interconnected biogeochemical processes in an aquifer system.</title>
        <authorList>
            <person name="Anantharaman K."/>
            <person name="Brown C.T."/>
            <person name="Hug L.A."/>
            <person name="Sharon I."/>
            <person name="Castelle C.J."/>
            <person name="Probst A.J."/>
            <person name="Thomas B.C."/>
            <person name="Singh A."/>
            <person name="Wilkins M.J."/>
            <person name="Karaoz U."/>
            <person name="Brodie E.L."/>
            <person name="Williams K.H."/>
            <person name="Hubbard S.S."/>
            <person name="Banfield J.F."/>
        </authorList>
    </citation>
    <scope>NUCLEOTIDE SEQUENCE [LARGE SCALE GENOMIC DNA]</scope>
</reference>
<dbReference type="STRING" id="1798473.A3G50_02080"/>
<dbReference type="AlphaFoldDB" id="A0A1F6C1W8"/>
<organism evidence="9 10">
    <name type="scientific">Candidatus Jorgensenbacteria bacterium RIFCSPLOWO2_12_FULL_42_11</name>
    <dbReference type="NCBI Taxonomy" id="1798473"/>
    <lineage>
        <taxon>Bacteria</taxon>
        <taxon>Candidatus Joergenseniibacteriota</taxon>
    </lineage>
</organism>
<feature type="transmembrane region" description="Helical" evidence="7">
    <location>
        <begin position="122"/>
        <end position="145"/>
    </location>
</feature>
<evidence type="ECO:0000313" key="9">
    <source>
        <dbReference type="EMBL" id="OGG43194.1"/>
    </source>
</evidence>
<proteinExistence type="inferred from homology"/>
<keyword evidence="6 7" id="KW-0472">Membrane</keyword>
<dbReference type="PANTHER" id="PTHR33778">
    <property type="entry name" value="PROTEIN MGTC"/>
    <property type="match status" value="1"/>
</dbReference>
<dbReference type="PRINTS" id="PR01837">
    <property type="entry name" value="MGTCSAPBPROT"/>
</dbReference>
<evidence type="ECO:0000256" key="1">
    <source>
        <dbReference type="ARBA" id="ARBA00004651"/>
    </source>
</evidence>